<keyword evidence="4" id="KW-0238">DNA-binding</keyword>
<evidence type="ECO:0000256" key="4">
    <source>
        <dbReference type="ARBA" id="ARBA00023125"/>
    </source>
</evidence>
<dbReference type="GO" id="GO:0043565">
    <property type="term" value="F:sequence-specific DNA binding"/>
    <property type="evidence" value="ECO:0007669"/>
    <property type="project" value="InterPro"/>
</dbReference>
<dbReference type="GO" id="GO:0006355">
    <property type="term" value="P:regulation of DNA-templated transcription"/>
    <property type="evidence" value="ECO:0007669"/>
    <property type="project" value="InterPro"/>
</dbReference>
<dbReference type="CDD" id="cd00130">
    <property type="entry name" value="PAS"/>
    <property type="match status" value="1"/>
</dbReference>
<keyword evidence="3" id="KW-0805">Transcription regulation</keyword>
<sequence>MHQGLCILDAEQRFIFINKYALDHNGRSKSDFIGFTLADLQAKGYFKNPVATRVFDTFQPTSAVQQSISTDGKIQNFLVHAYPIFNANGKLTYVIADRVAVTEFNEEYNQVKSLLSSSQGSYYVAPPKNGKQEMIYADPLMEQLVCNALKIADLQSSVLLLGESGTGKDVMAHFIHDHSHTYNKNFVAINCASMPESLLESELFGYEKGAFTGAKTTGKIGLIESADKGTLFLDEINSMPLSLQAKLLRVLESRTITRIGSVKPIDVDFRLIAATNESLEACVARKTFRADLYYRLNVIPMTIPPLRERRKDIRPQIDYFLDKYCSKYGYQKQLSNELYKKLERAEWPGNTRELRNFVERLVIMTDSSTVKIKDIPWRVDNTASSHSSVIHGHDISDDEELDEETRIKRALKRNKGHRQNTADDLGISRRTLQYKLKKYHLL</sequence>
<dbReference type="Pfam" id="PF00158">
    <property type="entry name" value="Sigma54_activat"/>
    <property type="match status" value="1"/>
</dbReference>
<evidence type="ECO:0000256" key="3">
    <source>
        <dbReference type="ARBA" id="ARBA00023015"/>
    </source>
</evidence>
<dbReference type="SUPFAM" id="SSF52540">
    <property type="entry name" value="P-loop containing nucleoside triphosphate hydrolases"/>
    <property type="match status" value="1"/>
</dbReference>
<dbReference type="InterPro" id="IPR025943">
    <property type="entry name" value="Sigma_54_int_dom_ATP-bd_2"/>
</dbReference>
<gene>
    <name evidence="7" type="ORF">DW070_09085</name>
</gene>
<dbReference type="SMART" id="SM00382">
    <property type="entry name" value="AAA"/>
    <property type="match status" value="1"/>
</dbReference>
<dbReference type="InterPro" id="IPR003593">
    <property type="entry name" value="AAA+_ATPase"/>
</dbReference>
<keyword evidence="5" id="KW-0804">Transcription</keyword>
<dbReference type="Gene3D" id="1.10.10.60">
    <property type="entry name" value="Homeodomain-like"/>
    <property type="match status" value="1"/>
</dbReference>
<dbReference type="Pfam" id="PF08448">
    <property type="entry name" value="PAS_4"/>
    <property type="match status" value="1"/>
</dbReference>
<dbReference type="Pfam" id="PF02954">
    <property type="entry name" value="HTH_8"/>
    <property type="match status" value="1"/>
</dbReference>
<dbReference type="PANTHER" id="PTHR32071:SF21">
    <property type="entry name" value="TRANSCRIPTIONAL REGULATORY PROTEIN FLGR"/>
    <property type="match status" value="1"/>
</dbReference>
<organism evidence="7 8">
    <name type="scientific">Coprococcus catus</name>
    <dbReference type="NCBI Taxonomy" id="116085"/>
    <lineage>
        <taxon>Bacteria</taxon>
        <taxon>Bacillati</taxon>
        <taxon>Bacillota</taxon>
        <taxon>Clostridia</taxon>
        <taxon>Lachnospirales</taxon>
        <taxon>Lachnospiraceae</taxon>
        <taxon>Coprococcus</taxon>
    </lineage>
</organism>
<dbReference type="InterPro" id="IPR002197">
    <property type="entry name" value="HTH_Fis"/>
</dbReference>
<dbReference type="PROSITE" id="PS00676">
    <property type="entry name" value="SIGMA54_INTERACT_2"/>
    <property type="match status" value="1"/>
</dbReference>
<dbReference type="SUPFAM" id="SSF55785">
    <property type="entry name" value="PYP-like sensor domain (PAS domain)"/>
    <property type="match status" value="1"/>
</dbReference>
<dbReference type="FunFam" id="3.40.50.300:FF:000006">
    <property type="entry name" value="DNA-binding transcriptional regulator NtrC"/>
    <property type="match status" value="1"/>
</dbReference>
<dbReference type="Gene3D" id="3.40.50.300">
    <property type="entry name" value="P-loop containing nucleotide triphosphate hydrolases"/>
    <property type="match status" value="1"/>
</dbReference>
<dbReference type="PROSITE" id="PS00675">
    <property type="entry name" value="SIGMA54_INTERACT_1"/>
    <property type="match status" value="1"/>
</dbReference>
<dbReference type="CDD" id="cd00009">
    <property type="entry name" value="AAA"/>
    <property type="match status" value="1"/>
</dbReference>
<reference evidence="7 8" key="1">
    <citation type="submission" date="2018-08" db="EMBL/GenBank/DDBJ databases">
        <title>A genome reference for cultivated species of the human gut microbiota.</title>
        <authorList>
            <person name="Zou Y."/>
            <person name="Xue W."/>
            <person name="Luo G."/>
        </authorList>
    </citation>
    <scope>NUCLEOTIDE SEQUENCE [LARGE SCALE GENOMIC DNA]</scope>
    <source>
        <strain evidence="7 8">AF45-17</strain>
    </source>
</reference>
<dbReference type="Pfam" id="PF25601">
    <property type="entry name" value="AAA_lid_14"/>
    <property type="match status" value="1"/>
</dbReference>
<protein>
    <submittedName>
        <fullName evidence="7">AAA family ATPase</fullName>
    </submittedName>
</protein>
<keyword evidence="1" id="KW-0547">Nucleotide-binding</keyword>
<dbReference type="PANTHER" id="PTHR32071">
    <property type="entry name" value="TRANSCRIPTIONAL REGULATORY PROTEIN"/>
    <property type="match status" value="1"/>
</dbReference>
<dbReference type="InterPro" id="IPR035965">
    <property type="entry name" value="PAS-like_dom_sf"/>
</dbReference>
<comment type="caution">
    <text evidence="7">The sequence shown here is derived from an EMBL/GenBank/DDBJ whole genome shotgun (WGS) entry which is preliminary data.</text>
</comment>
<evidence type="ECO:0000256" key="1">
    <source>
        <dbReference type="ARBA" id="ARBA00022741"/>
    </source>
</evidence>
<evidence type="ECO:0000313" key="7">
    <source>
        <dbReference type="EMBL" id="RGB79773.1"/>
    </source>
</evidence>
<name>A0A3E2TN58_9FIRM</name>
<dbReference type="InterPro" id="IPR002078">
    <property type="entry name" value="Sigma_54_int"/>
</dbReference>
<dbReference type="SUPFAM" id="SSF46689">
    <property type="entry name" value="Homeodomain-like"/>
    <property type="match status" value="1"/>
</dbReference>
<keyword evidence="2" id="KW-0067">ATP-binding</keyword>
<dbReference type="InterPro" id="IPR027417">
    <property type="entry name" value="P-loop_NTPase"/>
</dbReference>
<dbReference type="Gene3D" id="3.30.450.20">
    <property type="entry name" value="PAS domain"/>
    <property type="match status" value="1"/>
</dbReference>
<dbReference type="InterPro" id="IPR058031">
    <property type="entry name" value="AAA_lid_NorR"/>
</dbReference>
<proteinExistence type="predicted"/>
<evidence type="ECO:0000259" key="6">
    <source>
        <dbReference type="PROSITE" id="PS50045"/>
    </source>
</evidence>
<dbReference type="InterPro" id="IPR009057">
    <property type="entry name" value="Homeodomain-like_sf"/>
</dbReference>
<dbReference type="AlphaFoldDB" id="A0A3E2TN58"/>
<dbReference type="Proteomes" id="UP000260773">
    <property type="component" value="Unassembled WGS sequence"/>
</dbReference>
<dbReference type="InterPro" id="IPR013656">
    <property type="entry name" value="PAS_4"/>
</dbReference>
<accession>A0A3E2TN58</accession>
<dbReference type="Gene3D" id="1.10.8.60">
    <property type="match status" value="1"/>
</dbReference>
<dbReference type="PRINTS" id="PR01590">
    <property type="entry name" value="HTHFIS"/>
</dbReference>
<dbReference type="EMBL" id="QVEP01000019">
    <property type="protein sequence ID" value="RGB79773.1"/>
    <property type="molecule type" value="Genomic_DNA"/>
</dbReference>
<feature type="domain" description="Sigma-54 factor interaction" evidence="6">
    <location>
        <begin position="134"/>
        <end position="363"/>
    </location>
</feature>
<dbReference type="InterPro" id="IPR000014">
    <property type="entry name" value="PAS"/>
</dbReference>
<dbReference type="GO" id="GO:0005524">
    <property type="term" value="F:ATP binding"/>
    <property type="evidence" value="ECO:0007669"/>
    <property type="project" value="UniProtKB-KW"/>
</dbReference>
<dbReference type="PROSITE" id="PS50045">
    <property type="entry name" value="SIGMA54_INTERACT_4"/>
    <property type="match status" value="1"/>
</dbReference>
<evidence type="ECO:0000256" key="2">
    <source>
        <dbReference type="ARBA" id="ARBA00022840"/>
    </source>
</evidence>
<dbReference type="InterPro" id="IPR025662">
    <property type="entry name" value="Sigma_54_int_dom_ATP-bd_1"/>
</dbReference>
<evidence type="ECO:0000313" key="8">
    <source>
        <dbReference type="Proteomes" id="UP000260773"/>
    </source>
</evidence>
<evidence type="ECO:0000256" key="5">
    <source>
        <dbReference type="ARBA" id="ARBA00023163"/>
    </source>
</evidence>